<evidence type="ECO:0000313" key="1">
    <source>
        <dbReference type="EMBL" id="RVD78203.1"/>
    </source>
</evidence>
<protein>
    <submittedName>
        <fullName evidence="1">Uncharacterized protein</fullName>
    </submittedName>
</protein>
<proteinExistence type="predicted"/>
<accession>A0AA94EQI2</accession>
<organism evidence="1 2">
    <name type="scientific">Pseudomonas koreensis</name>
    <dbReference type="NCBI Taxonomy" id="198620"/>
    <lineage>
        <taxon>Bacteria</taxon>
        <taxon>Pseudomonadati</taxon>
        <taxon>Pseudomonadota</taxon>
        <taxon>Gammaproteobacteria</taxon>
        <taxon>Pseudomonadales</taxon>
        <taxon>Pseudomonadaceae</taxon>
        <taxon>Pseudomonas</taxon>
    </lineage>
</organism>
<reference evidence="1 2" key="1">
    <citation type="submission" date="2016-10" db="EMBL/GenBank/DDBJ databases">
        <title>Search of new enzymes for the oxidation of sulfur compounds.</title>
        <authorList>
            <person name="Novo A."/>
            <person name="Moreira I.S."/>
            <person name="Castro P.M."/>
        </authorList>
    </citation>
    <scope>NUCLEOTIDE SEQUENCE [LARGE SCALE GENOMIC DNA]</scope>
    <source>
        <strain evidence="1 2">A9</strain>
    </source>
</reference>
<gene>
    <name evidence="1" type="ORF">A9HBioS_2048</name>
</gene>
<comment type="caution">
    <text evidence="1">The sequence shown here is derived from an EMBL/GenBank/DDBJ whole genome shotgun (WGS) entry which is preliminary data.</text>
</comment>
<sequence>MSKISATVRVRMEVEVTIGSWGAGESFDSLRETAIREAKQKMNNVLAKSSGCRMVGEAKSMHVILEGEIKP</sequence>
<dbReference type="AlphaFoldDB" id="A0AA94EQI2"/>
<evidence type="ECO:0000313" key="2">
    <source>
        <dbReference type="Proteomes" id="UP000288002"/>
    </source>
</evidence>
<dbReference type="EMBL" id="MKWS01000005">
    <property type="protein sequence ID" value="RVD78203.1"/>
    <property type="molecule type" value="Genomic_DNA"/>
</dbReference>
<dbReference type="Proteomes" id="UP000288002">
    <property type="component" value="Unassembled WGS sequence"/>
</dbReference>
<name>A0AA94EQI2_9PSED</name>
<dbReference type="RefSeq" id="WP_127648882.1">
    <property type="nucleotide sequence ID" value="NZ_MKWS01000005.1"/>
</dbReference>